<feature type="compositionally biased region" description="Polar residues" evidence="11">
    <location>
        <begin position="159"/>
        <end position="186"/>
    </location>
</feature>
<dbReference type="GO" id="GO:0000981">
    <property type="term" value="F:DNA-binding transcription factor activity, RNA polymerase II-specific"/>
    <property type="evidence" value="ECO:0007669"/>
    <property type="project" value="TreeGrafter"/>
</dbReference>
<proteinExistence type="inferred from homology"/>
<feature type="compositionally biased region" description="Basic and acidic residues" evidence="11">
    <location>
        <begin position="315"/>
        <end position="329"/>
    </location>
</feature>
<evidence type="ECO:0000256" key="7">
    <source>
        <dbReference type="ARBA" id="ARBA00023015"/>
    </source>
</evidence>
<keyword evidence="7" id="KW-0805">Transcription regulation</keyword>
<evidence type="ECO:0000313" key="15">
    <source>
        <dbReference type="Proteomes" id="UP001153737"/>
    </source>
</evidence>
<comment type="subcellular location">
    <subcellularLocation>
        <location evidence="1">Nucleus</location>
    </subcellularLocation>
</comment>
<evidence type="ECO:0000256" key="3">
    <source>
        <dbReference type="ARBA" id="ARBA00022723"/>
    </source>
</evidence>
<dbReference type="InterPro" id="IPR001841">
    <property type="entry name" value="Znf_RING"/>
</dbReference>
<feature type="compositionally biased region" description="Basic and acidic residues" evidence="11">
    <location>
        <begin position="219"/>
        <end position="230"/>
    </location>
</feature>
<feature type="compositionally biased region" description="Polar residues" evidence="11">
    <location>
        <begin position="246"/>
        <end position="259"/>
    </location>
</feature>
<dbReference type="OrthoDB" id="6512771at2759"/>
<dbReference type="GO" id="GO:0000977">
    <property type="term" value="F:RNA polymerase II transcription regulatory region sequence-specific DNA binding"/>
    <property type="evidence" value="ECO:0007669"/>
    <property type="project" value="TreeGrafter"/>
</dbReference>
<dbReference type="InterPro" id="IPR036867">
    <property type="entry name" value="R3H_dom_sf"/>
</dbReference>
<dbReference type="InterPro" id="IPR034078">
    <property type="entry name" value="NFX1_fam"/>
</dbReference>
<dbReference type="GO" id="GO:0005634">
    <property type="term" value="C:nucleus"/>
    <property type="evidence" value="ECO:0007669"/>
    <property type="project" value="UniProtKB-SubCell"/>
</dbReference>
<evidence type="ECO:0000256" key="8">
    <source>
        <dbReference type="ARBA" id="ARBA00023163"/>
    </source>
</evidence>
<dbReference type="Proteomes" id="UP001153737">
    <property type="component" value="Chromosome 9"/>
</dbReference>
<dbReference type="Pfam" id="PF01424">
    <property type="entry name" value="R3H"/>
    <property type="match status" value="1"/>
</dbReference>
<evidence type="ECO:0000259" key="12">
    <source>
        <dbReference type="PROSITE" id="PS50089"/>
    </source>
</evidence>
<feature type="compositionally biased region" description="Basic and acidic residues" evidence="11">
    <location>
        <begin position="187"/>
        <end position="203"/>
    </location>
</feature>
<evidence type="ECO:0000256" key="10">
    <source>
        <dbReference type="PROSITE-ProRule" id="PRU00175"/>
    </source>
</evidence>
<feature type="compositionally biased region" description="Polar residues" evidence="11">
    <location>
        <begin position="359"/>
        <end position="372"/>
    </location>
</feature>
<evidence type="ECO:0000256" key="6">
    <source>
        <dbReference type="ARBA" id="ARBA00022833"/>
    </source>
</evidence>
<protein>
    <recommendedName>
        <fullName evidence="16">Protein shuttle craft</fullName>
    </recommendedName>
</protein>
<feature type="compositionally biased region" description="Basic and acidic residues" evidence="11">
    <location>
        <begin position="260"/>
        <end position="273"/>
    </location>
</feature>
<feature type="compositionally biased region" description="Polar residues" evidence="11">
    <location>
        <begin position="280"/>
        <end position="294"/>
    </location>
</feature>
<feature type="compositionally biased region" description="Basic and acidic residues" evidence="11">
    <location>
        <begin position="455"/>
        <end position="471"/>
    </location>
</feature>
<dbReference type="SMART" id="SM00438">
    <property type="entry name" value="ZnF_NFX"/>
    <property type="match status" value="9"/>
</dbReference>
<feature type="region of interest" description="Disordered" evidence="11">
    <location>
        <begin position="455"/>
        <end position="499"/>
    </location>
</feature>
<dbReference type="PROSITE" id="PS50089">
    <property type="entry name" value="ZF_RING_2"/>
    <property type="match status" value="1"/>
</dbReference>
<keyword evidence="4" id="KW-0677">Repeat</keyword>
<keyword evidence="3" id="KW-0479">Metal-binding</keyword>
<feature type="region of interest" description="Disordered" evidence="11">
    <location>
        <begin position="1"/>
        <end position="343"/>
    </location>
</feature>
<evidence type="ECO:0000256" key="4">
    <source>
        <dbReference type="ARBA" id="ARBA00022737"/>
    </source>
</evidence>
<evidence type="ECO:0000313" key="14">
    <source>
        <dbReference type="EMBL" id="CAH1183422.1"/>
    </source>
</evidence>
<evidence type="ECO:0000256" key="5">
    <source>
        <dbReference type="ARBA" id="ARBA00022771"/>
    </source>
</evidence>
<dbReference type="Gene3D" id="3.30.1370.50">
    <property type="entry name" value="R3H-like domain"/>
    <property type="match status" value="1"/>
</dbReference>
<comment type="similarity">
    <text evidence="2">Belongs to the NFX1 family.</text>
</comment>
<feature type="compositionally biased region" description="Basic and acidic residues" evidence="11">
    <location>
        <begin position="1"/>
        <end position="12"/>
    </location>
</feature>
<evidence type="ECO:0000256" key="1">
    <source>
        <dbReference type="ARBA" id="ARBA00004123"/>
    </source>
</evidence>
<evidence type="ECO:0000256" key="2">
    <source>
        <dbReference type="ARBA" id="ARBA00007269"/>
    </source>
</evidence>
<evidence type="ECO:0000256" key="11">
    <source>
        <dbReference type="SAM" id="MobiDB-lite"/>
    </source>
</evidence>
<evidence type="ECO:0008006" key="16">
    <source>
        <dbReference type="Google" id="ProtNLM"/>
    </source>
</evidence>
<keyword evidence="15" id="KW-1185">Reference proteome</keyword>
<dbReference type="SMART" id="SM00393">
    <property type="entry name" value="R3H"/>
    <property type="match status" value="1"/>
</dbReference>
<keyword evidence="5 10" id="KW-0863">Zinc-finger</keyword>
<dbReference type="Pfam" id="PF01422">
    <property type="entry name" value="zf-NF-X1"/>
    <property type="match status" value="8"/>
</dbReference>
<dbReference type="GO" id="GO:0000122">
    <property type="term" value="P:negative regulation of transcription by RNA polymerase II"/>
    <property type="evidence" value="ECO:0007669"/>
    <property type="project" value="TreeGrafter"/>
</dbReference>
<dbReference type="InterPro" id="IPR000967">
    <property type="entry name" value="Znf_NFX1"/>
</dbReference>
<dbReference type="CDD" id="cd06008">
    <property type="entry name" value="NF-X1-zinc-finger"/>
    <property type="match status" value="7"/>
</dbReference>
<dbReference type="PROSITE" id="PS51061">
    <property type="entry name" value="R3H"/>
    <property type="match status" value="1"/>
</dbReference>
<dbReference type="SUPFAM" id="SSF82708">
    <property type="entry name" value="R3H domain"/>
    <property type="match status" value="1"/>
</dbReference>
<feature type="region of interest" description="Disordered" evidence="11">
    <location>
        <begin position="359"/>
        <end position="443"/>
    </location>
</feature>
<feature type="compositionally biased region" description="Polar residues" evidence="11">
    <location>
        <begin position="13"/>
        <end position="50"/>
    </location>
</feature>
<feature type="domain" description="RING-type" evidence="12">
    <location>
        <begin position="518"/>
        <end position="565"/>
    </location>
</feature>
<feature type="compositionally biased region" description="Polar residues" evidence="11">
    <location>
        <begin position="204"/>
        <end position="213"/>
    </location>
</feature>
<keyword evidence="6" id="KW-0862">Zinc</keyword>
<feature type="domain" description="R3H" evidence="13">
    <location>
        <begin position="1136"/>
        <end position="1201"/>
    </location>
</feature>
<feature type="compositionally biased region" description="Basic and acidic residues" evidence="11">
    <location>
        <begin position="296"/>
        <end position="307"/>
    </location>
</feature>
<feature type="compositionally biased region" description="Basic and acidic residues" evidence="11">
    <location>
        <begin position="118"/>
        <end position="127"/>
    </location>
</feature>
<organism evidence="14 15">
    <name type="scientific">Phaedon cochleariae</name>
    <name type="common">Mustard beetle</name>
    <dbReference type="NCBI Taxonomy" id="80249"/>
    <lineage>
        <taxon>Eukaryota</taxon>
        <taxon>Metazoa</taxon>
        <taxon>Ecdysozoa</taxon>
        <taxon>Arthropoda</taxon>
        <taxon>Hexapoda</taxon>
        <taxon>Insecta</taxon>
        <taxon>Pterygota</taxon>
        <taxon>Neoptera</taxon>
        <taxon>Endopterygota</taxon>
        <taxon>Coleoptera</taxon>
        <taxon>Polyphaga</taxon>
        <taxon>Cucujiformia</taxon>
        <taxon>Chrysomeloidea</taxon>
        <taxon>Chrysomelidae</taxon>
        <taxon>Chrysomelinae</taxon>
        <taxon>Chrysomelini</taxon>
        <taxon>Phaedon</taxon>
    </lineage>
</organism>
<dbReference type="SUPFAM" id="SSF57850">
    <property type="entry name" value="RING/U-box"/>
    <property type="match status" value="1"/>
</dbReference>
<dbReference type="InterPro" id="IPR001374">
    <property type="entry name" value="R3H_dom"/>
</dbReference>
<gene>
    <name evidence="14" type="ORF">PHAECO_LOCUS12789</name>
</gene>
<dbReference type="AlphaFoldDB" id="A0A9P0DVZ7"/>
<dbReference type="GO" id="GO:0008270">
    <property type="term" value="F:zinc ion binding"/>
    <property type="evidence" value="ECO:0007669"/>
    <property type="project" value="UniProtKB-KW"/>
</dbReference>
<dbReference type="PANTHER" id="PTHR12360:SF12">
    <property type="entry name" value="TRANSCRIPTIONAL REPRESSOR NF-X1"/>
    <property type="match status" value="1"/>
</dbReference>
<accession>A0A9P0DVZ7</accession>
<dbReference type="EMBL" id="OU896715">
    <property type="protein sequence ID" value="CAH1183422.1"/>
    <property type="molecule type" value="Genomic_DNA"/>
</dbReference>
<name>A0A9P0DVZ7_PHACE</name>
<feature type="compositionally biased region" description="Low complexity" evidence="11">
    <location>
        <begin position="481"/>
        <end position="495"/>
    </location>
</feature>
<evidence type="ECO:0000259" key="13">
    <source>
        <dbReference type="PROSITE" id="PS51061"/>
    </source>
</evidence>
<dbReference type="PANTHER" id="PTHR12360">
    <property type="entry name" value="NUCLEAR TRANSCRIPTION FACTOR, X-BOX BINDING 1 NFX1"/>
    <property type="match status" value="1"/>
</dbReference>
<sequence length="1265" mass="143364">MSFQDSQDKDQYHNSYPSGYYENSRSSYHTPKNSGYGNQSANTRFSTLEPTAQEFYPGNVANSQSGAIKKKSHRNPGRGGKGRYGTGRTFTGHRSDYNDYSNAYHGDDEYVNNSPRSYPKEGYRDNTQRNAESSYGYNDGHRSGYNTSSYTGNDEIYKPQNQSYRPQSQPNNYSSRRNDFENAQSLHNREFPEESSGDIHDSNGGKNYSSQNYRRQDRKKIYEKPGRNDCDEYYYSNDNKGRNNDSEYQNYDITSNGYENSHEEYKDFPEDTHSVGARNGVSNPNRAKSYNSTNYRRHDGQYYEKPMKHNYGKYNDGKQRSNDSRDQRYNKPGSSDSSKFYNRDTPLDIGLVEARSNVSNPNWAKNYNSQNYRRNDRNYHEKPAQEEYNYDDDRKKNNEKYDDGGSKTRNNYDKYNSHSNNESKNKKVDDNGSRSRDFNDYSETNKMKKSYDYRRTDVNKSYDNRYQKYDQDGQPFDWRKSNNASKSNKSANNYNKKMDAASQRERLEEMLNHRALECLVCCEKIKNSDRVWSCMLCYNILHLHCVASWAKSSKIGENWRCPACQNVCNEAPRKYKCYCGKTADPKPDPGTIPHGCGEMCLRKGRNCEHKCTLLCHPGPCPDCVIMVGKECGCGATKPVVKCSTDVEIVCEGPCGKLLECGLHNCKLTCHSGDCGLCDKMIIQECYCGKEGRKVPCHSKQQGRVQYECGDICGKMLACGNHKCQSLCHEGPCGTCVRDVKVVHSCPCGKNGLKEERTSCLDPIPCCDKLCGKPLKCGQPSSPHKCERYCHEGECPPCPLTTLVRCRCGHMDKEIPCQQLTTKADDARCEKKCTKKRLCGKHKCNQRCCIEIEHACPLPCNRQLSCGNHRCDRCCHSGRCPPCAEASFEELRCECGAAVVFPPVACGTRPPACSEECSRGRQCGHAANHACHVGGCPPCTVLCKRWCYGRHEQRSAIPCHQENFSCGLPCGRDLPCRRHKCPKPCHDGACPTPCKLPCPVTRPLCGHPCGRPCHEPPCPETSCRHTVQVTCACGLQKATKACVEVEGEFKNLQMSQIKDKMGVLSNNQSVDISDILNTPKRPTTLKILDCTEECKVLERNRRLAIGLQIRNPDLSQKLTPKYSDFMRQWAKKDPHFCQRVHDKLTDLVQLAKSSKQKSRAYSFESMNRDKRHLVHEYCEHFGVDSAAYDAEPNRNIVATALKDKSWLPSMSLLEFLQRENGQRKVPGPVSVLGKSAAGKQETVSLRLPGKVLRPSSPPVECFEPFP</sequence>
<dbReference type="InterPro" id="IPR034076">
    <property type="entry name" value="R3H_NF-X1"/>
</dbReference>
<evidence type="ECO:0000256" key="9">
    <source>
        <dbReference type="ARBA" id="ARBA00023242"/>
    </source>
</evidence>
<keyword evidence="9" id="KW-0539">Nucleus</keyword>
<dbReference type="CDD" id="cd02643">
    <property type="entry name" value="R3H_NF-X1"/>
    <property type="match status" value="1"/>
</dbReference>
<reference evidence="14" key="2">
    <citation type="submission" date="2022-10" db="EMBL/GenBank/DDBJ databases">
        <authorList>
            <consortium name="ENA_rothamsted_submissions"/>
            <consortium name="culmorum"/>
            <person name="King R."/>
        </authorList>
    </citation>
    <scope>NUCLEOTIDE SEQUENCE</scope>
</reference>
<keyword evidence="8" id="KW-0804">Transcription</keyword>
<feature type="compositionally biased region" description="Basic and acidic residues" evidence="11">
    <location>
        <begin position="373"/>
        <end position="443"/>
    </location>
</feature>
<reference evidence="14" key="1">
    <citation type="submission" date="2022-01" db="EMBL/GenBank/DDBJ databases">
        <authorList>
            <person name="King R."/>
        </authorList>
    </citation>
    <scope>NUCLEOTIDE SEQUENCE</scope>
</reference>